<dbReference type="EMBL" id="BAAAFZ010000008">
    <property type="protein sequence ID" value="GAA0572215.1"/>
    <property type="molecule type" value="Genomic_DNA"/>
</dbReference>
<dbReference type="CDD" id="cd07012">
    <property type="entry name" value="PBP2_Bug_TTT"/>
    <property type="match status" value="1"/>
</dbReference>
<evidence type="ECO:0000256" key="2">
    <source>
        <dbReference type="SAM" id="SignalP"/>
    </source>
</evidence>
<keyword evidence="2" id="KW-0732">Signal</keyword>
<dbReference type="InterPro" id="IPR005064">
    <property type="entry name" value="BUG"/>
</dbReference>
<dbReference type="PANTHER" id="PTHR42928:SF5">
    <property type="entry name" value="BLR1237 PROTEIN"/>
    <property type="match status" value="1"/>
</dbReference>
<accession>A0ABN1EQW6</accession>
<comment type="caution">
    <text evidence="3">The sequence shown here is derived from an EMBL/GenBank/DDBJ whole genome shotgun (WGS) entry which is preliminary data.</text>
</comment>
<dbReference type="RefSeq" id="WP_343893918.1">
    <property type="nucleotide sequence ID" value="NZ_BAAAFZ010000008.1"/>
</dbReference>
<dbReference type="Gene3D" id="3.40.190.150">
    <property type="entry name" value="Bordetella uptake gene, domain 1"/>
    <property type="match status" value="1"/>
</dbReference>
<reference evidence="3 4" key="1">
    <citation type="journal article" date="2019" name="Int. J. Syst. Evol. Microbiol.">
        <title>The Global Catalogue of Microorganisms (GCM) 10K type strain sequencing project: providing services to taxonomists for standard genome sequencing and annotation.</title>
        <authorList>
            <consortium name="The Broad Institute Genomics Platform"/>
            <consortium name="The Broad Institute Genome Sequencing Center for Infectious Disease"/>
            <person name="Wu L."/>
            <person name="Ma J."/>
        </authorList>
    </citation>
    <scope>NUCLEOTIDE SEQUENCE [LARGE SCALE GENOMIC DNA]</scope>
    <source>
        <strain evidence="3 4">JCM 9933</strain>
    </source>
</reference>
<dbReference type="Proteomes" id="UP001501588">
    <property type="component" value="Unassembled WGS sequence"/>
</dbReference>
<evidence type="ECO:0000256" key="1">
    <source>
        <dbReference type="ARBA" id="ARBA00006987"/>
    </source>
</evidence>
<dbReference type="Gene3D" id="3.40.190.10">
    <property type="entry name" value="Periplasmic binding protein-like II"/>
    <property type="match status" value="1"/>
</dbReference>
<comment type="similarity">
    <text evidence="1">Belongs to the UPF0065 (bug) family.</text>
</comment>
<dbReference type="PANTHER" id="PTHR42928">
    <property type="entry name" value="TRICARBOXYLATE-BINDING PROTEIN"/>
    <property type="match status" value="1"/>
</dbReference>
<organism evidence="3 4">
    <name type="scientific">Craurococcus roseus</name>
    <dbReference type="NCBI Taxonomy" id="77585"/>
    <lineage>
        <taxon>Bacteria</taxon>
        <taxon>Pseudomonadati</taxon>
        <taxon>Pseudomonadota</taxon>
        <taxon>Alphaproteobacteria</taxon>
        <taxon>Acetobacterales</taxon>
        <taxon>Acetobacteraceae</taxon>
        <taxon>Craurococcus</taxon>
    </lineage>
</organism>
<dbReference type="SUPFAM" id="SSF53850">
    <property type="entry name" value="Periplasmic binding protein-like II"/>
    <property type="match status" value="1"/>
</dbReference>
<gene>
    <name evidence="3" type="ORF">GCM10009416_08560</name>
</gene>
<feature type="chain" id="PRO_5047358684" evidence="2">
    <location>
        <begin position="23"/>
        <end position="328"/>
    </location>
</feature>
<keyword evidence="4" id="KW-1185">Reference proteome</keyword>
<protein>
    <submittedName>
        <fullName evidence="3">Tripartite tricarboxylate transporter substrate binding protein BugE</fullName>
    </submittedName>
</protein>
<dbReference type="InterPro" id="IPR042100">
    <property type="entry name" value="Bug_dom1"/>
</dbReference>
<sequence>MPASRRALLAAPLLPAASRAFAQGAFPARPVRLVVPFAPGGAVDITGRLLAERLQPTLGQVVVENRGGAGGNLGADAVAKGEKDGHTLLLGAASILCANKFLYRRSMPFEPLRDLQPITRVATGTVLLVVNAERPWKNFGEMVAAAKASPGRLTMGSSGTGTISHLTIEKVKKSAGVDITHVPYRGGGPAIQDLLSGSIDMMFDVMPALMPHVREGRFRALAVGSANRVGYVPEIRDVPGMKELLPGAGIDMQSWYAIVAPAGVPADRVGTLHAAFRQVAMSDDFRGRLQPTGFTPVTDATPAEFGAYWRAQEQVWKELVELSGATLD</sequence>
<name>A0ABN1EQW6_9PROT</name>
<dbReference type="PIRSF" id="PIRSF017082">
    <property type="entry name" value="YflP"/>
    <property type="match status" value="1"/>
</dbReference>
<feature type="signal peptide" evidence="2">
    <location>
        <begin position="1"/>
        <end position="22"/>
    </location>
</feature>
<evidence type="ECO:0000313" key="3">
    <source>
        <dbReference type="EMBL" id="GAA0572215.1"/>
    </source>
</evidence>
<dbReference type="Pfam" id="PF03401">
    <property type="entry name" value="TctC"/>
    <property type="match status" value="1"/>
</dbReference>
<evidence type="ECO:0000313" key="4">
    <source>
        <dbReference type="Proteomes" id="UP001501588"/>
    </source>
</evidence>
<proteinExistence type="inferred from homology"/>